<evidence type="ECO:0000313" key="2">
    <source>
        <dbReference type="Proteomes" id="UP000077589"/>
    </source>
</evidence>
<dbReference type="Proteomes" id="UP000077589">
    <property type="component" value="Unassembled WGS sequence"/>
</dbReference>
<proteinExistence type="predicted"/>
<reference evidence="2" key="1">
    <citation type="submission" date="2016-05" db="EMBL/GenBank/DDBJ databases">
        <title>Draft genome of Corynebacterium afermentans subsp. afermentans LCDC 88199T.</title>
        <authorList>
            <person name="Bernier A.-M."/>
            <person name="Bernard K."/>
        </authorList>
    </citation>
    <scope>NUCLEOTIDE SEQUENCE [LARGE SCALE GENOMIC DNA]</scope>
    <source>
        <strain evidence="2">NML04-0072</strain>
    </source>
</reference>
<dbReference type="AlphaFoldDB" id="A0A1A9RLM0"/>
<accession>A0A1A9RLM0</accession>
<name>A0A1A9RLM0_EIKCO</name>
<evidence type="ECO:0000313" key="1">
    <source>
        <dbReference type="EMBL" id="OAM19607.1"/>
    </source>
</evidence>
<gene>
    <name evidence="1" type="ORF">A7P90_05425</name>
</gene>
<organism evidence="1 2">
    <name type="scientific">Eikenella corrodens</name>
    <dbReference type="NCBI Taxonomy" id="539"/>
    <lineage>
        <taxon>Bacteria</taxon>
        <taxon>Pseudomonadati</taxon>
        <taxon>Pseudomonadota</taxon>
        <taxon>Betaproteobacteria</taxon>
        <taxon>Neisseriales</taxon>
        <taxon>Neisseriaceae</taxon>
        <taxon>Eikenella</taxon>
    </lineage>
</organism>
<dbReference type="EMBL" id="LXSG01000029">
    <property type="protein sequence ID" value="OAM19607.1"/>
    <property type="molecule type" value="Genomic_DNA"/>
</dbReference>
<comment type="caution">
    <text evidence="1">The sequence shown here is derived from an EMBL/GenBank/DDBJ whole genome shotgun (WGS) entry which is preliminary data.</text>
</comment>
<protein>
    <submittedName>
        <fullName evidence="1">Uncharacterized protein</fullName>
    </submittedName>
</protein>
<sequence length="172" mass="19076">MTNGRCRMHGGTNKGAPKGNKNKVSCGALYSSYYTDEEKALADGLKLESIDAELRLCKIRLNRALKLEAEQTDETLELKQVVETPAVIGGVPVEDDEVSPVRQKTYVKRDYETIIQRLLGRIESLTATRQRLLSAQLDYELKLAAKESGAVFMPHVIELVAPVVKQDDKSAD</sequence>